<evidence type="ECO:0000313" key="9">
    <source>
        <dbReference type="EMBL" id="QZA08099.1"/>
    </source>
</evidence>
<evidence type="ECO:0000256" key="7">
    <source>
        <dbReference type="SAM" id="Phobius"/>
    </source>
</evidence>
<keyword evidence="3" id="KW-1003">Cell membrane</keyword>
<keyword evidence="4 7" id="KW-0812">Transmembrane</keyword>
<gene>
    <name evidence="9" type="primary">eccE</name>
    <name evidence="9" type="ORF">K3U94_01735</name>
</gene>
<protein>
    <submittedName>
        <fullName evidence="9">Type VII secretion protein EccE</fullName>
    </submittedName>
</protein>
<dbReference type="GO" id="GO:0005886">
    <property type="term" value="C:plasma membrane"/>
    <property type="evidence" value="ECO:0007669"/>
    <property type="project" value="UniProtKB-SubCell"/>
</dbReference>
<dbReference type="InterPro" id="IPR021368">
    <property type="entry name" value="T7SS_EccE"/>
</dbReference>
<feature type="domain" description="Type VII secretion system protein EccE" evidence="8">
    <location>
        <begin position="138"/>
        <end position="223"/>
    </location>
</feature>
<accession>A0A9X7WIM9</accession>
<proteinExistence type="inferred from homology"/>
<evidence type="ECO:0000256" key="2">
    <source>
        <dbReference type="ARBA" id="ARBA00007759"/>
    </source>
</evidence>
<evidence type="ECO:0000256" key="1">
    <source>
        <dbReference type="ARBA" id="ARBA00004236"/>
    </source>
</evidence>
<evidence type="ECO:0000256" key="5">
    <source>
        <dbReference type="ARBA" id="ARBA00022989"/>
    </source>
</evidence>
<organism evidence="9 10">
    <name type="scientific">Mycolicibacter heraklionensis</name>
    <dbReference type="NCBI Taxonomy" id="512402"/>
    <lineage>
        <taxon>Bacteria</taxon>
        <taxon>Bacillati</taxon>
        <taxon>Actinomycetota</taxon>
        <taxon>Actinomycetes</taxon>
        <taxon>Mycobacteriales</taxon>
        <taxon>Mycobacteriaceae</taxon>
        <taxon>Mycolicibacter</taxon>
    </lineage>
</organism>
<evidence type="ECO:0000313" key="10">
    <source>
        <dbReference type="Proteomes" id="UP000825008"/>
    </source>
</evidence>
<evidence type="ECO:0000256" key="3">
    <source>
        <dbReference type="ARBA" id="ARBA00022475"/>
    </source>
</evidence>
<keyword evidence="6 7" id="KW-0472">Membrane</keyword>
<dbReference type="KEGG" id="mher:K3U94_01735"/>
<keyword evidence="5 7" id="KW-1133">Transmembrane helix</keyword>
<evidence type="ECO:0000256" key="6">
    <source>
        <dbReference type="ARBA" id="ARBA00023136"/>
    </source>
</evidence>
<reference evidence="9" key="1">
    <citation type="submission" date="2021-08" db="EMBL/GenBank/DDBJ databases">
        <title>Whole genome sequencing of non-tuberculosis mycobacteria type-strains.</title>
        <authorList>
            <person name="Igarashi Y."/>
            <person name="Osugi A."/>
            <person name="Mitarai S."/>
        </authorList>
    </citation>
    <scope>NUCLEOTIDE SEQUENCE</scope>
    <source>
        <strain evidence="9">JCM 30995</strain>
    </source>
</reference>
<comment type="similarity">
    <text evidence="2">Belongs to the EccE family.</text>
</comment>
<feature type="transmembrane region" description="Helical" evidence="7">
    <location>
        <begin position="39"/>
        <end position="58"/>
    </location>
</feature>
<dbReference type="NCBIfam" id="TIGR03923">
    <property type="entry name" value="T7SS_EccE"/>
    <property type="match status" value="1"/>
</dbReference>
<evidence type="ECO:0000259" key="8">
    <source>
        <dbReference type="Pfam" id="PF11203"/>
    </source>
</evidence>
<dbReference type="InterPro" id="IPR050051">
    <property type="entry name" value="EccE_dom"/>
</dbReference>
<name>A0A9X7WIM9_9MYCO</name>
<dbReference type="Proteomes" id="UP000825008">
    <property type="component" value="Chromosome"/>
</dbReference>
<dbReference type="EMBL" id="CP080997">
    <property type="protein sequence ID" value="QZA08099.1"/>
    <property type="molecule type" value="Genomic_DNA"/>
</dbReference>
<comment type="subcellular location">
    <subcellularLocation>
        <location evidence="1">Cell membrane</location>
    </subcellularLocation>
</comment>
<evidence type="ECO:0000256" key="4">
    <source>
        <dbReference type="ARBA" id="ARBA00022692"/>
    </source>
</evidence>
<dbReference type="RefSeq" id="WP_220695380.1">
    <property type="nucleotide sequence ID" value="NZ_CP080997.1"/>
</dbReference>
<dbReference type="Pfam" id="PF11203">
    <property type="entry name" value="EccE"/>
    <property type="match status" value="1"/>
</dbReference>
<dbReference type="AlphaFoldDB" id="A0A9X7WIM9"/>
<sequence length="329" mass="34494">MSSHPTTIPRPGPARITLVLLAVVPALMANPWQTTAQRWALAVGIIVPILLLGWWRGLHFTTIARRRFAMLRSRGGAHTDRRDAAGARATGALRITDSAAGNAVPLSLIASYLNRYGLRADTVRITSRGTRSDGGAGTTDTWIGLTYAAAPNLAALQARSASIPLQRTVDVAVRRLADHLREIGWDTTVVADDEIPSLIDGSARETWRSVVDGSGDHVAAYQVGIDAALADTISRIQAVNASETWTVLEFAEDDGQQTVAAACALRTGSAPDGGAPLAGLLPQQGNHRSALLSLHPLSGSRLDGHAALTGGDLAGLRWPVSAAPAAARS</sequence>